<keyword evidence="3" id="KW-0378">Hydrolase</keyword>
<keyword evidence="4" id="KW-0788">Thiol protease</keyword>
<dbReference type="EMBL" id="MHCT01000007">
    <property type="protein sequence ID" value="OGY26441.1"/>
    <property type="molecule type" value="Genomic_DNA"/>
</dbReference>
<keyword evidence="2" id="KW-0645">Protease</keyword>
<accession>A0A1G1WFQ5</accession>
<evidence type="ECO:0000256" key="3">
    <source>
        <dbReference type="ARBA" id="ARBA00022801"/>
    </source>
</evidence>
<proteinExistence type="inferred from homology"/>
<protein>
    <recommendedName>
        <fullName evidence="5">NlpC/P60 domain-containing protein</fullName>
    </recommendedName>
</protein>
<dbReference type="InterPro" id="IPR038765">
    <property type="entry name" value="Papain-like_cys_pep_sf"/>
</dbReference>
<sequence length="146" mass="16372">MADKKRSILVKYARKQLGKPYKYGAKLREAPKIFDCSSFVYYLYQLIGIQLPRTALDQASQGETVPPQKNKLKIGDLLFFKGGWGHYNPAFPMGIGHVGIYVGSGKVINARYQQNKNGSDGGSVIEETVESFLNRPDFVIVKRILD</sequence>
<evidence type="ECO:0000313" key="7">
    <source>
        <dbReference type="Proteomes" id="UP000177588"/>
    </source>
</evidence>
<feature type="domain" description="NlpC/P60" evidence="5">
    <location>
        <begin position="3"/>
        <end position="145"/>
    </location>
</feature>
<comment type="similarity">
    <text evidence="1">Belongs to the peptidase C40 family.</text>
</comment>
<evidence type="ECO:0000313" key="6">
    <source>
        <dbReference type="EMBL" id="OGY26441.1"/>
    </source>
</evidence>
<evidence type="ECO:0000259" key="5">
    <source>
        <dbReference type="PROSITE" id="PS51935"/>
    </source>
</evidence>
<evidence type="ECO:0000256" key="1">
    <source>
        <dbReference type="ARBA" id="ARBA00007074"/>
    </source>
</evidence>
<dbReference type="AlphaFoldDB" id="A0A1G1WFQ5"/>
<dbReference type="PANTHER" id="PTHR47053:SF1">
    <property type="entry name" value="MUREIN DD-ENDOPEPTIDASE MEPH-RELATED"/>
    <property type="match status" value="1"/>
</dbReference>
<dbReference type="PROSITE" id="PS51935">
    <property type="entry name" value="NLPC_P60"/>
    <property type="match status" value="1"/>
</dbReference>
<reference evidence="6 7" key="1">
    <citation type="journal article" date="2016" name="Nat. Commun.">
        <title>Thousands of microbial genomes shed light on interconnected biogeochemical processes in an aquifer system.</title>
        <authorList>
            <person name="Anantharaman K."/>
            <person name="Brown C.T."/>
            <person name="Hug L.A."/>
            <person name="Sharon I."/>
            <person name="Castelle C.J."/>
            <person name="Probst A.J."/>
            <person name="Thomas B.C."/>
            <person name="Singh A."/>
            <person name="Wilkins M.J."/>
            <person name="Karaoz U."/>
            <person name="Brodie E.L."/>
            <person name="Williams K.H."/>
            <person name="Hubbard S.S."/>
            <person name="Banfield J.F."/>
        </authorList>
    </citation>
    <scope>NUCLEOTIDE SEQUENCE [LARGE SCALE GENOMIC DNA]</scope>
</reference>
<dbReference type="Pfam" id="PF00877">
    <property type="entry name" value="NLPC_P60"/>
    <property type="match status" value="1"/>
</dbReference>
<dbReference type="Proteomes" id="UP000177588">
    <property type="component" value="Unassembled WGS sequence"/>
</dbReference>
<dbReference type="InterPro" id="IPR051202">
    <property type="entry name" value="Peptidase_C40"/>
</dbReference>
<dbReference type="PANTHER" id="PTHR47053">
    <property type="entry name" value="MUREIN DD-ENDOPEPTIDASE MEPH-RELATED"/>
    <property type="match status" value="1"/>
</dbReference>
<evidence type="ECO:0000256" key="2">
    <source>
        <dbReference type="ARBA" id="ARBA00022670"/>
    </source>
</evidence>
<organism evidence="6 7">
    <name type="scientific">Candidatus Woykebacteria bacterium RBG_16_44_10</name>
    <dbReference type="NCBI Taxonomy" id="1802597"/>
    <lineage>
        <taxon>Bacteria</taxon>
        <taxon>Candidatus Woykeibacteriota</taxon>
    </lineage>
</organism>
<evidence type="ECO:0000256" key="4">
    <source>
        <dbReference type="ARBA" id="ARBA00022807"/>
    </source>
</evidence>
<dbReference type="Gene3D" id="3.90.1720.10">
    <property type="entry name" value="endopeptidase domain like (from Nostoc punctiforme)"/>
    <property type="match status" value="1"/>
</dbReference>
<dbReference type="GO" id="GO:0008234">
    <property type="term" value="F:cysteine-type peptidase activity"/>
    <property type="evidence" value="ECO:0007669"/>
    <property type="project" value="UniProtKB-KW"/>
</dbReference>
<dbReference type="SUPFAM" id="SSF54001">
    <property type="entry name" value="Cysteine proteinases"/>
    <property type="match status" value="1"/>
</dbReference>
<comment type="caution">
    <text evidence="6">The sequence shown here is derived from an EMBL/GenBank/DDBJ whole genome shotgun (WGS) entry which is preliminary data.</text>
</comment>
<gene>
    <name evidence="6" type="ORF">A2Z24_00300</name>
</gene>
<dbReference type="InterPro" id="IPR000064">
    <property type="entry name" value="NLP_P60_dom"/>
</dbReference>
<name>A0A1G1WFQ5_9BACT</name>
<dbReference type="GO" id="GO:0006508">
    <property type="term" value="P:proteolysis"/>
    <property type="evidence" value="ECO:0007669"/>
    <property type="project" value="UniProtKB-KW"/>
</dbReference>